<organism evidence="1 2">
    <name type="scientific">Trichonephila clavipes</name>
    <name type="common">Golden silk orbweaver</name>
    <name type="synonym">Nephila clavipes</name>
    <dbReference type="NCBI Taxonomy" id="2585209"/>
    <lineage>
        <taxon>Eukaryota</taxon>
        <taxon>Metazoa</taxon>
        <taxon>Ecdysozoa</taxon>
        <taxon>Arthropoda</taxon>
        <taxon>Chelicerata</taxon>
        <taxon>Arachnida</taxon>
        <taxon>Araneae</taxon>
        <taxon>Araneomorphae</taxon>
        <taxon>Entelegynae</taxon>
        <taxon>Araneoidea</taxon>
        <taxon>Nephilidae</taxon>
        <taxon>Trichonephila</taxon>
    </lineage>
</organism>
<protein>
    <submittedName>
        <fullName evidence="1">Uncharacterized protein</fullName>
    </submittedName>
</protein>
<accession>A0A8X6T580</accession>
<gene>
    <name evidence="1" type="ORF">TNCV_1168911</name>
</gene>
<sequence>MGSSIAVTKVLLQRAWLLARSAFLSSSYYFLLTVRIRGIILLTGGSCEGCRYYPRLTYVPRASTKLVTEFEKEVHSSIKQTIRFILTLGARYNTGLRTCPTGDELCFYTLRNIREIPSMHSKE</sequence>
<evidence type="ECO:0000313" key="1">
    <source>
        <dbReference type="EMBL" id="GFY21747.1"/>
    </source>
</evidence>
<dbReference type="AlphaFoldDB" id="A0A8X6T580"/>
<keyword evidence="2" id="KW-1185">Reference proteome</keyword>
<evidence type="ECO:0000313" key="2">
    <source>
        <dbReference type="Proteomes" id="UP000887159"/>
    </source>
</evidence>
<proteinExistence type="predicted"/>
<name>A0A8X6T580_TRICX</name>
<dbReference type="Proteomes" id="UP000887159">
    <property type="component" value="Unassembled WGS sequence"/>
</dbReference>
<dbReference type="EMBL" id="BMAU01021358">
    <property type="protein sequence ID" value="GFY21747.1"/>
    <property type="molecule type" value="Genomic_DNA"/>
</dbReference>
<comment type="caution">
    <text evidence="1">The sequence shown here is derived from an EMBL/GenBank/DDBJ whole genome shotgun (WGS) entry which is preliminary data.</text>
</comment>
<reference evidence="1" key="1">
    <citation type="submission" date="2020-08" db="EMBL/GenBank/DDBJ databases">
        <title>Multicomponent nature underlies the extraordinary mechanical properties of spider dragline silk.</title>
        <authorList>
            <person name="Kono N."/>
            <person name="Nakamura H."/>
            <person name="Mori M."/>
            <person name="Yoshida Y."/>
            <person name="Ohtoshi R."/>
            <person name="Malay A.D."/>
            <person name="Moran D.A.P."/>
            <person name="Tomita M."/>
            <person name="Numata K."/>
            <person name="Arakawa K."/>
        </authorList>
    </citation>
    <scope>NUCLEOTIDE SEQUENCE</scope>
</reference>